<dbReference type="InterPro" id="IPR020843">
    <property type="entry name" value="ER"/>
</dbReference>
<reference evidence="2 3" key="1">
    <citation type="submission" date="2019-01" db="EMBL/GenBank/DDBJ databases">
        <title>Lacunisphaera sp. strain TWA-58.</title>
        <authorList>
            <person name="Chen W.-M."/>
        </authorList>
    </citation>
    <scope>NUCLEOTIDE SEQUENCE [LARGE SCALE GENOMIC DNA]</scope>
    <source>
        <strain evidence="2 3">TWA-58</strain>
    </source>
</reference>
<dbReference type="RefSeq" id="WP_129045709.1">
    <property type="nucleotide sequence ID" value="NZ_SDHX01000001.1"/>
</dbReference>
<dbReference type="InterPro" id="IPR013154">
    <property type="entry name" value="ADH-like_N"/>
</dbReference>
<organism evidence="2 3">
    <name type="scientific">Oleiharenicola lentus</name>
    <dbReference type="NCBI Taxonomy" id="2508720"/>
    <lineage>
        <taxon>Bacteria</taxon>
        <taxon>Pseudomonadati</taxon>
        <taxon>Verrucomicrobiota</taxon>
        <taxon>Opitutia</taxon>
        <taxon>Opitutales</taxon>
        <taxon>Opitutaceae</taxon>
        <taxon>Oleiharenicola</taxon>
    </lineage>
</organism>
<dbReference type="SUPFAM" id="SSF50129">
    <property type="entry name" value="GroES-like"/>
    <property type="match status" value="1"/>
</dbReference>
<accession>A0A4Q1C672</accession>
<dbReference type="SUPFAM" id="SSF51735">
    <property type="entry name" value="NAD(P)-binding Rossmann-fold domains"/>
    <property type="match status" value="1"/>
</dbReference>
<dbReference type="PANTHER" id="PTHR45033">
    <property type="match status" value="1"/>
</dbReference>
<proteinExistence type="predicted"/>
<evidence type="ECO:0000313" key="3">
    <source>
        <dbReference type="Proteomes" id="UP000290218"/>
    </source>
</evidence>
<keyword evidence="3" id="KW-1185">Reference proteome</keyword>
<dbReference type="InterPro" id="IPR052711">
    <property type="entry name" value="Zinc_ADH-like"/>
</dbReference>
<dbReference type="Proteomes" id="UP000290218">
    <property type="component" value="Unassembled WGS sequence"/>
</dbReference>
<comment type="caution">
    <text evidence="2">The sequence shown here is derived from an EMBL/GenBank/DDBJ whole genome shotgun (WGS) entry which is preliminary data.</text>
</comment>
<dbReference type="InterPro" id="IPR036291">
    <property type="entry name" value="NAD(P)-bd_dom_sf"/>
</dbReference>
<dbReference type="GO" id="GO:0016491">
    <property type="term" value="F:oxidoreductase activity"/>
    <property type="evidence" value="ECO:0007669"/>
    <property type="project" value="InterPro"/>
</dbReference>
<feature type="domain" description="Enoyl reductase (ER)" evidence="1">
    <location>
        <begin position="4"/>
        <end position="330"/>
    </location>
</feature>
<dbReference type="AlphaFoldDB" id="A0A4Q1C672"/>
<dbReference type="Gene3D" id="3.40.50.720">
    <property type="entry name" value="NAD(P)-binding Rossmann-like Domain"/>
    <property type="match status" value="1"/>
</dbReference>
<dbReference type="SMART" id="SM00829">
    <property type="entry name" value="PKS_ER"/>
    <property type="match status" value="1"/>
</dbReference>
<protein>
    <submittedName>
        <fullName evidence="2">Alcohol dehydrogenase</fullName>
    </submittedName>
</protein>
<dbReference type="Pfam" id="PF00107">
    <property type="entry name" value="ADH_zinc_N"/>
    <property type="match status" value="1"/>
</dbReference>
<evidence type="ECO:0000313" key="2">
    <source>
        <dbReference type="EMBL" id="RXK54344.1"/>
    </source>
</evidence>
<dbReference type="EMBL" id="SDHX01000001">
    <property type="protein sequence ID" value="RXK54344.1"/>
    <property type="molecule type" value="Genomic_DNA"/>
</dbReference>
<sequence>MQAAVLSAVKQPIVLQTLPDPAAGAGQAVVRLRAAALNHRDLWIKLGQYANIRLPLVPGSDGSGVVESVGTPADVAWIGREVIINPAINWGDDPRAQGPKFHFVGLPENGTFAEKLAVPVANLASKPAHLTWEQAAALPLAGMTAWRALFTRAQLRAGERVLITGIGGGAALFALQFAVAAGAQVWVTSSSAEKIARACALGAAGGEDYRAEGWGATLQAAAGGLFDVIVDSAGGDGFAQLIELTKPGGRIVFFGATRGNPSGLDLRRCFFRQINLLGTTMGSPADFAGMTAFVSQHRIVPVVDCVFPLAQTEEAFRHMEASAQFGKIVLAIA</sequence>
<dbReference type="OrthoDB" id="9787435at2"/>
<dbReference type="InterPro" id="IPR011032">
    <property type="entry name" value="GroES-like_sf"/>
</dbReference>
<name>A0A4Q1C672_9BACT</name>
<gene>
    <name evidence="2" type="ORF">ESB00_00105</name>
</gene>
<dbReference type="Pfam" id="PF08240">
    <property type="entry name" value="ADH_N"/>
    <property type="match status" value="1"/>
</dbReference>
<evidence type="ECO:0000259" key="1">
    <source>
        <dbReference type="SMART" id="SM00829"/>
    </source>
</evidence>
<dbReference type="InterPro" id="IPR013149">
    <property type="entry name" value="ADH-like_C"/>
</dbReference>
<dbReference type="Gene3D" id="3.90.180.10">
    <property type="entry name" value="Medium-chain alcohol dehydrogenases, catalytic domain"/>
    <property type="match status" value="1"/>
</dbReference>
<dbReference type="PANTHER" id="PTHR45033:SF3">
    <property type="entry name" value="DEHYDROGENASE, PUTATIVE (AFU_ORTHOLOGUE AFUA_2G13270)-RELATED"/>
    <property type="match status" value="1"/>
</dbReference>